<feature type="domain" description="PNPLA" evidence="6">
    <location>
        <begin position="5"/>
        <end position="216"/>
    </location>
</feature>
<dbReference type="InterPro" id="IPR002641">
    <property type="entry name" value="PNPLA_dom"/>
</dbReference>
<name>A0ABW1JH41_9ACTN</name>
<evidence type="ECO:0000256" key="4">
    <source>
        <dbReference type="PROSITE-ProRule" id="PRU01161"/>
    </source>
</evidence>
<evidence type="ECO:0000256" key="3">
    <source>
        <dbReference type="ARBA" id="ARBA00023098"/>
    </source>
</evidence>
<feature type="short sequence motif" description="GXGXXG" evidence="4">
    <location>
        <begin position="9"/>
        <end position="14"/>
    </location>
</feature>
<sequence length="354" mass="36893">MRRGLVLGGGGVLGAAWMVGALSALEQHLDVDLRECEAIVGTSAGSVIGSLLAAGVSVAELRTHQVGEELTTGPLLGFSWDYETATGGGRPPRPKAGLGSAGLIARNVGHLRRLPPTAVLSALLPEGRGSLDSVGAMLRHVVPSGWVPRSGLQVVTMDYETGRRVAFGRDGAPEADLADAVMASCAIPGWYSPVRIGEDRYVDGGACSSTSVDLLAGTGLDEVWVIAPSVSFLMDSPEALATRLERQWRVRVTRRCLREVAKVHAGGAEVTVIGPGPEDLEAIGGNLMDVGRRRAVLETSLRTSAEALNDPESLEALPERLSAAQQSAGDTADLDGESTSEHAPAQVTRRAVGD</sequence>
<dbReference type="InterPro" id="IPR016035">
    <property type="entry name" value="Acyl_Trfase/lysoPLipase"/>
</dbReference>
<reference evidence="8" key="1">
    <citation type="journal article" date="2019" name="Int. J. Syst. Evol. Microbiol.">
        <title>The Global Catalogue of Microorganisms (GCM) 10K type strain sequencing project: providing services to taxonomists for standard genome sequencing and annotation.</title>
        <authorList>
            <consortium name="The Broad Institute Genomics Platform"/>
            <consortium name="The Broad Institute Genome Sequencing Center for Infectious Disease"/>
            <person name="Wu L."/>
            <person name="Ma J."/>
        </authorList>
    </citation>
    <scope>NUCLEOTIDE SEQUENCE [LARGE SCALE GENOMIC DNA]</scope>
    <source>
        <strain evidence="8">KACC 14249</strain>
    </source>
</reference>
<evidence type="ECO:0000313" key="7">
    <source>
        <dbReference type="EMBL" id="MFC6008275.1"/>
    </source>
</evidence>
<feature type="short sequence motif" description="DGA/G" evidence="4">
    <location>
        <begin position="203"/>
        <end position="205"/>
    </location>
</feature>
<gene>
    <name evidence="7" type="ORF">ACFQDO_14150</name>
</gene>
<evidence type="ECO:0000259" key="6">
    <source>
        <dbReference type="PROSITE" id="PS51635"/>
    </source>
</evidence>
<dbReference type="EMBL" id="JBHSRD010000004">
    <property type="protein sequence ID" value="MFC6008275.1"/>
    <property type="molecule type" value="Genomic_DNA"/>
</dbReference>
<keyword evidence="8" id="KW-1185">Reference proteome</keyword>
<feature type="short sequence motif" description="GXSXG" evidence="4">
    <location>
        <begin position="41"/>
        <end position="45"/>
    </location>
</feature>
<evidence type="ECO:0000313" key="8">
    <source>
        <dbReference type="Proteomes" id="UP001596189"/>
    </source>
</evidence>
<dbReference type="PROSITE" id="PS51635">
    <property type="entry name" value="PNPLA"/>
    <property type="match status" value="1"/>
</dbReference>
<feature type="region of interest" description="Disordered" evidence="5">
    <location>
        <begin position="319"/>
        <end position="354"/>
    </location>
</feature>
<dbReference type="SUPFAM" id="SSF52151">
    <property type="entry name" value="FabD/lysophospholipase-like"/>
    <property type="match status" value="1"/>
</dbReference>
<dbReference type="Pfam" id="PF01734">
    <property type="entry name" value="Patatin"/>
    <property type="match status" value="1"/>
</dbReference>
<evidence type="ECO:0000256" key="1">
    <source>
        <dbReference type="ARBA" id="ARBA00022801"/>
    </source>
</evidence>
<accession>A0ABW1JH41</accession>
<proteinExistence type="predicted"/>
<dbReference type="Proteomes" id="UP001596189">
    <property type="component" value="Unassembled WGS sequence"/>
</dbReference>
<dbReference type="Gene3D" id="3.40.1090.10">
    <property type="entry name" value="Cytosolic phospholipase A2 catalytic domain"/>
    <property type="match status" value="2"/>
</dbReference>
<dbReference type="InterPro" id="IPR050301">
    <property type="entry name" value="NTE"/>
</dbReference>
<evidence type="ECO:0000256" key="5">
    <source>
        <dbReference type="SAM" id="MobiDB-lite"/>
    </source>
</evidence>
<feature type="active site" description="Nucleophile" evidence="4">
    <location>
        <position position="43"/>
    </location>
</feature>
<evidence type="ECO:0000256" key="2">
    <source>
        <dbReference type="ARBA" id="ARBA00022963"/>
    </source>
</evidence>
<keyword evidence="2 4" id="KW-0442">Lipid degradation</keyword>
<keyword evidence="1 4" id="KW-0378">Hydrolase</keyword>
<comment type="caution">
    <text evidence="7">The sequence shown here is derived from an EMBL/GenBank/DDBJ whole genome shotgun (WGS) entry which is preliminary data.</text>
</comment>
<organism evidence="7 8">
    <name type="scientific">Angustibacter luteus</name>
    <dbReference type="NCBI Taxonomy" id="658456"/>
    <lineage>
        <taxon>Bacteria</taxon>
        <taxon>Bacillati</taxon>
        <taxon>Actinomycetota</taxon>
        <taxon>Actinomycetes</taxon>
        <taxon>Kineosporiales</taxon>
        <taxon>Kineosporiaceae</taxon>
    </lineage>
</organism>
<feature type="active site" description="Proton acceptor" evidence="4">
    <location>
        <position position="203"/>
    </location>
</feature>
<dbReference type="PANTHER" id="PTHR14226">
    <property type="entry name" value="NEUROPATHY TARGET ESTERASE/SWISS CHEESE D.MELANOGASTER"/>
    <property type="match status" value="1"/>
</dbReference>
<protein>
    <submittedName>
        <fullName evidence="7">Patatin-like phospholipase family protein</fullName>
    </submittedName>
</protein>
<dbReference type="PANTHER" id="PTHR14226:SF78">
    <property type="entry name" value="SLR0060 PROTEIN"/>
    <property type="match status" value="1"/>
</dbReference>
<dbReference type="RefSeq" id="WP_345715032.1">
    <property type="nucleotide sequence ID" value="NZ_BAABFP010000002.1"/>
</dbReference>
<keyword evidence="3 4" id="KW-0443">Lipid metabolism</keyword>